<name>A0ABP7GHC7_9ACTN</name>
<dbReference type="Proteomes" id="UP001499884">
    <property type="component" value="Unassembled WGS sequence"/>
</dbReference>
<proteinExistence type="predicted"/>
<evidence type="ECO:0000313" key="1">
    <source>
        <dbReference type="EMBL" id="GAA3763880.1"/>
    </source>
</evidence>
<reference evidence="2" key="1">
    <citation type="journal article" date="2019" name="Int. J. Syst. Evol. Microbiol.">
        <title>The Global Catalogue of Microorganisms (GCM) 10K type strain sequencing project: providing services to taxonomists for standard genome sequencing and annotation.</title>
        <authorList>
            <consortium name="The Broad Institute Genomics Platform"/>
            <consortium name="The Broad Institute Genome Sequencing Center for Infectious Disease"/>
            <person name="Wu L."/>
            <person name="Ma J."/>
        </authorList>
    </citation>
    <scope>NUCLEOTIDE SEQUENCE [LARGE SCALE GENOMIC DNA]</scope>
    <source>
        <strain evidence="2">JCM 30846</strain>
    </source>
</reference>
<comment type="caution">
    <text evidence="1">The sequence shown here is derived from an EMBL/GenBank/DDBJ whole genome shotgun (WGS) entry which is preliminary data.</text>
</comment>
<sequence>MLFRPCKECPLARYHCRPNVMLAAPIVTLPTAIVRHLCADLHSRWDPAWHRLAHLVTEQLFPGSACHTLTLPPQDLQDLLSVLLDISIDFSSGTLSPEACGFTEGDIHEAIDLHQHHYGPITDY</sequence>
<dbReference type="EMBL" id="BAABEP010000113">
    <property type="protein sequence ID" value="GAA3763880.1"/>
    <property type="molecule type" value="Genomic_DNA"/>
</dbReference>
<keyword evidence="2" id="KW-1185">Reference proteome</keyword>
<organism evidence="1 2">
    <name type="scientific">Streptomyces tremellae</name>
    <dbReference type="NCBI Taxonomy" id="1124239"/>
    <lineage>
        <taxon>Bacteria</taxon>
        <taxon>Bacillati</taxon>
        <taxon>Actinomycetota</taxon>
        <taxon>Actinomycetes</taxon>
        <taxon>Kitasatosporales</taxon>
        <taxon>Streptomycetaceae</taxon>
        <taxon>Streptomyces</taxon>
    </lineage>
</organism>
<evidence type="ECO:0000313" key="2">
    <source>
        <dbReference type="Proteomes" id="UP001499884"/>
    </source>
</evidence>
<gene>
    <name evidence="1" type="ORF">GCM10023082_66270</name>
</gene>
<accession>A0ABP7GHC7</accession>
<protein>
    <submittedName>
        <fullName evidence="1">Uncharacterized protein</fullName>
    </submittedName>
</protein>